<sequence>MTIRLRTKMAPQIKAQIDKCVFGEVQKKQFVRATADYVTKQPNLLSFKKGDTIELVPLPNGEVAPSGSWLYGKIGNRYGNLPAQYVVPLDDNNREVEESLPPLPLVYEDVGDEIGHMNGYKYTMLEFALNHFRGPKGFENTLRKNKKDWTWQDVAHKVKFTDKPISHSLIRFESNELDKLACETFICIMRYMGDEPIRRGETITDAVYRLLLICHKHPALRDEVYCQIIRQTTNNKSNKPDSSIRGWRLFSIITAYFESSLSLRPYLVNYLAENADDQRRAYHGTAQLCLQNLNQTIRYGGRKYLLSGMEVEEITNGKILKRQVYTLPGGSKKVVNTKSITVVEEAIRELCLELNIRSPSEQQEFCLCYVLEKENRTEYCNNDDYILDICTELEHKRQQFHFLLKRCTWVHPLRLDHPVYIDVMFFQVLSDYMEGMSLMKQAGGHLSASTCDDVTKLAAYLHLATNEGQRPPVTSKNVNSLVPLAAIEYPSHSADAWVSRINRQLRTMNAQMTSTQARAGFLELLSTWQLFGSTIFQLDAASCDGRALPPVELSVGRTGVKLLEPRSRDVLEHWSYDKIVSTKTGDRDTIVEMVVGSPASSRTYEFRTSESSSITRLVGQYTFIVNENRGLLND</sequence>
<dbReference type="GO" id="GO:0005856">
    <property type="term" value="C:cytoskeleton"/>
    <property type="evidence" value="ECO:0007669"/>
    <property type="project" value="InterPro"/>
</dbReference>
<dbReference type="InterPro" id="IPR051567">
    <property type="entry name" value="Unconventional_Myosin_ATPase"/>
</dbReference>
<proteinExistence type="inferred from homology"/>
<evidence type="ECO:0000259" key="10">
    <source>
        <dbReference type="PROSITE" id="PS51016"/>
    </source>
</evidence>
<dbReference type="OrthoDB" id="8182952at2759"/>
<dbReference type="SMART" id="SM00295">
    <property type="entry name" value="B41"/>
    <property type="match status" value="1"/>
</dbReference>
<dbReference type="Pfam" id="PF02174">
    <property type="entry name" value="IRS"/>
    <property type="match status" value="1"/>
</dbReference>
<dbReference type="Gene3D" id="2.30.30.40">
    <property type="entry name" value="SH3 Domains"/>
    <property type="match status" value="1"/>
</dbReference>
<dbReference type="SMART" id="SM00326">
    <property type="entry name" value="SH3"/>
    <property type="match status" value="1"/>
</dbReference>
<dbReference type="InterPro" id="IPR038185">
    <property type="entry name" value="MyTH4_dom_sf"/>
</dbReference>
<dbReference type="InterPro" id="IPR011993">
    <property type="entry name" value="PH-like_dom_sf"/>
</dbReference>
<evidence type="ECO:0000313" key="12">
    <source>
        <dbReference type="Proteomes" id="UP000252519"/>
    </source>
</evidence>
<dbReference type="EMBL" id="JOJR01000017">
    <property type="protein sequence ID" value="RCN51040.1"/>
    <property type="molecule type" value="Genomic_DNA"/>
</dbReference>
<keyword evidence="6" id="KW-0009">Actin-binding</keyword>
<dbReference type="InterPro" id="IPR019749">
    <property type="entry name" value="Band_41_domain"/>
</dbReference>
<dbReference type="SUPFAM" id="SSF50729">
    <property type="entry name" value="PH domain-like"/>
    <property type="match status" value="1"/>
</dbReference>
<dbReference type="Pfam" id="PF00784">
    <property type="entry name" value="MyTH4"/>
    <property type="match status" value="1"/>
</dbReference>
<dbReference type="InterPro" id="IPR000299">
    <property type="entry name" value="FERM_domain"/>
</dbReference>
<dbReference type="SUPFAM" id="SSF50044">
    <property type="entry name" value="SH3-domain"/>
    <property type="match status" value="1"/>
</dbReference>
<evidence type="ECO:0000256" key="7">
    <source>
        <dbReference type="PROSITE-ProRule" id="PRU00192"/>
    </source>
</evidence>
<protein>
    <submittedName>
        <fullName evidence="11">MyTH4 domain protein</fullName>
    </submittedName>
</protein>
<dbReference type="STRING" id="29170.A0A368H6U0"/>
<dbReference type="CDD" id="cd14473">
    <property type="entry name" value="FERM_B-lobe"/>
    <property type="match status" value="1"/>
</dbReference>
<dbReference type="InterPro" id="IPR019748">
    <property type="entry name" value="FERM_central"/>
</dbReference>
<accession>A0A368H6U0</accession>
<comment type="caution">
    <text evidence="11">The sequence shown here is derived from an EMBL/GenBank/DDBJ whole genome shotgun (WGS) entry which is preliminary data.</text>
</comment>
<feature type="domain" description="MyTH4" evidence="10">
    <location>
        <begin position="160"/>
        <end position="315"/>
    </location>
</feature>
<keyword evidence="5" id="KW-0677">Repeat</keyword>
<evidence type="ECO:0000259" key="8">
    <source>
        <dbReference type="PROSITE" id="PS50002"/>
    </source>
</evidence>
<dbReference type="Gene3D" id="1.25.40.530">
    <property type="entry name" value="MyTH4 domain"/>
    <property type="match status" value="1"/>
</dbReference>
<dbReference type="InterPro" id="IPR036028">
    <property type="entry name" value="SH3-like_dom_sf"/>
</dbReference>
<dbReference type="AlphaFoldDB" id="A0A368H6U0"/>
<evidence type="ECO:0000256" key="4">
    <source>
        <dbReference type="ARBA" id="ARBA00022490"/>
    </source>
</evidence>
<dbReference type="InterPro" id="IPR002404">
    <property type="entry name" value="IRS_PTB"/>
</dbReference>
<dbReference type="Gene3D" id="2.30.29.30">
    <property type="entry name" value="Pleckstrin-homology domain (PH domain)/Phosphotyrosine-binding domain (PTB)"/>
    <property type="match status" value="1"/>
</dbReference>
<dbReference type="SMART" id="SM00139">
    <property type="entry name" value="MyTH4"/>
    <property type="match status" value="1"/>
</dbReference>
<name>A0A368H6U0_ANCCA</name>
<evidence type="ECO:0000256" key="2">
    <source>
        <dbReference type="ARBA" id="ARBA00008314"/>
    </source>
</evidence>
<keyword evidence="3 7" id="KW-0728">SH3 domain</keyword>
<dbReference type="PANTHER" id="PTHR22692">
    <property type="entry name" value="MYOSIN VII, XV"/>
    <property type="match status" value="1"/>
</dbReference>
<evidence type="ECO:0000259" key="9">
    <source>
        <dbReference type="PROSITE" id="PS50057"/>
    </source>
</evidence>
<dbReference type="Pfam" id="PF07653">
    <property type="entry name" value="SH3_2"/>
    <property type="match status" value="1"/>
</dbReference>
<comment type="similarity">
    <text evidence="2">Belongs to the TRAFAC class myosin-kinesin ATPase superfamily. Myosin family.</text>
</comment>
<evidence type="ECO:0000256" key="5">
    <source>
        <dbReference type="ARBA" id="ARBA00022737"/>
    </source>
</evidence>
<reference evidence="11 12" key="1">
    <citation type="submission" date="2014-10" db="EMBL/GenBank/DDBJ databases">
        <title>Draft genome of the hookworm Ancylostoma caninum.</title>
        <authorList>
            <person name="Mitreva M."/>
        </authorList>
    </citation>
    <scope>NUCLEOTIDE SEQUENCE [LARGE SCALE GENOMIC DNA]</scope>
    <source>
        <strain evidence="11 12">Baltimore</strain>
    </source>
</reference>
<dbReference type="InterPro" id="IPR001452">
    <property type="entry name" value="SH3_domain"/>
</dbReference>
<comment type="subcellular location">
    <subcellularLocation>
        <location evidence="1">Cytoplasm</location>
    </subcellularLocation>
</comment>
<dbReference type="InterPro" id="IPR000857">
    <property type="entry name" value="MyTH4_dom"/>
</dbReference>
<dbReference type="GO" id="GO:0003779">
    <property type="term" value="F:actin binding"/>
    <property type="evidence" value="ECO:0007669"/>
    <property type="project" value="UniProtKB-KW"/>
</dbReference>
<feature type="domain" description="FERM" evidence="9">
    <location>
        <begin position="320"/>
        <end position="629"/>
    </location>
</feature>
<feature type="domain" description="SH3" evidence="8">
    <location>
        <begin position="26"/>
        <end position="91"/>
    </location>
</feature>
<gene>
    <name evidence="11" type="ORF">ANCCAN_02827</name>
</gene>
<evidence type="ECO:0000256" key="1">
    <source>
        <dbReference type="ARBA" id="ARBA00004496"/>
    </source>
</evidence>
<evidence type="ECO:0000256" key="6">
    <source>
        <dbReference type="ARBA" id="ARBA00023203"/>
    </source>
</evidence>
<dbReference type="PROSITE" id="PS51016">
    <property type="entry name" value="MYTH4"/>
    <property type="match status" value="1"/>
</dbReference>
<keyword evidence="12" id="KW-1185">Reference proteome</keyword>
<dbReference type="Proteomes" id="UP000252519">
    <property type="component" value="Unassembled WGS sequence"/>
</dbReference>
<dbReference type="PROSITE" id="PS50057">
    <property type="entry name" value="FERM_3"/>
    <property type="match status" value="1"/>
</dbReference>
<dbReference type="Pfam" id="PF00373">
    <property type="entry name" value="FERM_M"/>
    <property type="match status" value="1"/>
</dbReference>
<keyword evidence="4" id="KW-0963">Cytoplasm</keyword>
<evidence type="ECO:0000256" key="3">
    <source>
        <dbReference type="ARBA" id="ARBA00022443"/>
    </source>
</evidence>
<organism evidence="11 12">
    <name type="scientific">Ancylostoma caninum</name>
    <name type="common">Dog hookworm</name>
    <dbReference type="NCBI Taxonomy" id="29170"/>
    <lineage>
        <taxon>Eukaryota</taxon>
        <taxon>Metazoa</taxon>
        <taxon>Ecdysozoa</taxon>
        <taxon>Nematoda</taxon>
        <taxon>Chromadorea</taxon>
        <taxon>Rhabditida</taxon>
        <taxon>Rhabditina</taxon>
        <taxon>Rhabditomorpha</taxon>
        <taxon>Strongyloidea</taxon>
        <taxon>Ancylostomatidae</taxon>
        <taxon>Ancylostomatinae</taxon>
        <taxon>Ancylostoma</taxon>
    </lineage>
</organism>
<dbReference type="PROSITE" id="PS50002">
    <property type="entry name" value="SH3"/>
    <property type="match status" value="1"/>
</dbReference>
<dbReference type="PANTHER" id="PTHR22692:SF26">
    <property type="entry name" value="SH3 DOMAIN-CONTAINING PROTEIN"/>
    <property type="match status" value="1"/>
</dbReference>
<evidence type="ECO:0000313" key="11">
    <source>
        <dbReference type="EMBL" id="RCN51040.1"/>
    </source>
</evidence>